<dbReference type="Pfam" id="PF07902">
    <property type="entry name" value="Gp58"/>
    <property type="match status" value="1"/>
</dbReference>
<proteinExistence type="predicted"/>
<organism evidence="3 4">
    <name type="scientific">Streptococcus suis</name>
    <dbReference type="NCBI Taxonomy" id="1307"/>
    <lineage>
        <taxon>Bacteria</taxon>
        <taxon>Bacillati</taxon>
        <taxon>Bacillota</taxon>
        <taxon>Bacilli</taxon>
        <taxon>Lactobacillales</taxon>
        <taxon>Streptococcaceae</taxon>
        <taxon>Streptococcus</taxon>
    </lineage>
</organism>
<evidence type="ECO:0000313" key="3">
    <source>
        <dbReference type="EMBL" id="CYU89327.1"/>
    </source>
</evidence>
<feature type="region of interest" description="Disordered" evidence="1">
    <location>
        <begin position="993"/>
        <end position="1020"/>
    </location>
</feature>
<evidence type="ECO:0000256" key="1">
    <source>
        <dbReference type="SAM" id="MobiDB-lite"/>
    </source>
</evidence>
<gene>
    <name evidence="3" type="ORF">ERS132393_01573</name>
</gene>
<name>A0A116LF85_STRSU</name>
<reference evidence="3 4" key="1">
    <citation type="submission" date="2016-02" db="EMBL/GenBank/DDBJ databases">
        <authorList>
            <consortium name="Pathogen Informatics"/>
        </authorList>
    </citation>
    <scope>NUCLEOTIDE SEQUENCE [LARGE SCALE GENOMIC DNA]</scope>
    <source>
        <strain evidence="3 4">LSS31</strain>
    </source>
</reference>
<dbReference type="Proteomes" id="UP000072530">
    <property type="component" value="Unassembled WGS sequence"/>
</dbReference>
<dbReference type="Gene3D" id="1.20.5.300">
    <property type="match status" value="1"/>
</dbReference>
<dbReference type="RefSeq" id="WP_153599849.1">
    <property type="nucleotide sequence ID" value="NZ_CEEV01000020.1"/>
</dbReference>
<sequence length="1395" mass="155027">MVHTVTFNQAMLAKDRMFAIRAGAYTSSDIKEASFNYGYISGDTFKPGGTVAGSAKLTFTSVITSFNKLDKVYPEIGLKVGDSFEWVAMGEYFVNDINIDRNRNTTELDLIDGMFKLNQPYISDLTYPAQIRDVIREICVKTGVELETDDLGFRAIQHHIQSKADKKDITFREVLSQAIQLLGFSAFFNRKGKLEIRGLIESNITITADNYFLHGLTKSEFMYQIAGITCKKDKETLTVGLRTGRSLELENNFMIQNILDDLYYDLKNIRYYPYSLDWQGHLKLDVGQWVTLKTNKIETFKVPVLTQSFNFKGGLKSKISADSKAGNDTQYAYKGFLGKRIEQMSTEIEAEVQQQLEYKDKEFDEKINKVKSEINNGIEQSKAEAEAYADNIKQQIDGQLAESNRQHQLAQQAQDRQIADVLAKAASTKEIAEQTVTDLMRVRNAFNQSIGQANTKALELERSIGTIRTDVMSQAQTILAQAQTQTELTNRVASVETTANSTKMTVSELSKTVSKATGDIASVTSRTKTVEDTLSQTRTQYESLTQTVNAQTGQIDSINRKTADLQSGIDGVTERFENLQVGGENLLLNAGFEDAKDRSETFAVGGVVYTNKLMPKWGSLYNSGISNPTTSYHAIYRESFNGKGPVIEFNESDGSRNRKGINAILRAEDFVAGNYTFSADVYATGPGTKIWFGFYYYNKRGSRSFHDGQTTVNITTTNSWHRVAGQIKLSDDIDTTKLMYLYIYAYNFASNSILYLTKPQLEYGTVATQFRLAQETLRSEIATYKRTAEESSAELSRQIQTVDGKAVDAKTYAQQTATAINTRIESLETYKNAEGTRASQYFTASRDETARQVAALRTAVTDGYVAKAKYEEDARGVTQRFENLQVGGRNYVLNSDVLGLTSTVKDFRFSFESDLNILRGKSVIVSVYIDANNFTSGRIGFEPSVTFRDGTRSYANLWYNKPNTVFKGRIWTIWKIPDKEIAAIHQRGFYNQTSGGSASGGRPKLEIGTAPTDWSPAPEDQQTYTDTKIAEYGTTVDGRFATIQASVDSKANQVDFQRVQETSQLYERIIGSTETSIKDKVARMVMADSLFMIEVKDKISGTATQVSQLNNSYAIKNLTSAGTVLNQINLLANGTNRIDGRLTHITGQTLIDNGVIKNAMIGNLDAGKINTGTLNAARIATNSIDGSKLVFDQAFVNKMIANEALFKQLFAQSAFITSVQAVTMSASKIAGGILSALNGATEFNLQTGQISLKTDGASIQRIADGYPTHFLRFVNDATSYHSTTVLGASKTNTSPNDQTFAGMRIFNSKTKNSIVDLNAYSITFQQYPLATKGFFMDVANQELRPIDSTAQSKLSAKDIYINSRSLATILDNIFDNFKNLNNNGNYARNFYSTWR</sequence>
<protein>
    <submittedName>
        <fullName evidence="3">Phage minor structural protein</fullName>
    </submittedName>
</protein>
<evidence type="ECO:0000313" key="4">
    <source>
        <dbReference type="Proteomes" id="UP000072530"/>
    </source>
</evidence>
<accession>A0A116LF85</accession>
<dbReference type="EMBL" id="FIGG01000007">
    <property type="protein sequence ID" value="CYU89327.1"/>
    <property type="molecule type" value="Genomic_DNA"/>
</dbReference>
<dbReference type="InterPro" id="IPR012892">
    <property type="entry name" value="Gp58"/>
</dbReference>
<dbReference type="Gene3D" id="2.60.120.260">
    <property type="entry name" value="Galactose-binding domain-like"/>
    <property type="match status" value="1"/>
</dbReference>
<feature type="domain" description="Gp58-like" evidence="2">
    <location>
        <begin position="1057"/>
        <end position="1313"/>
    </location>
</feature>
<evidence type="ECO:0000259" key="2">
    <source>
        <dbReference type="Pfam" id="PF07902"/>
    </source>
</evidence>